<dbReference type="GO" id="GO:0070403">
    <property type="term" value="F:NAD+ binding"/>
    <property type="evidence" value="ECO:0007669"/>
    <property type="project" value="InterPro"/>
</dbReference>
<dbReference type="InterPro" id="IPR003000">
    <property type="entry name" value="Sirtuin"/>
</dbReference>
<dbReference type="AlphaFoldDB" id="X1B970"/>
<dbReference type="InterPro" id="IPR026590">
    <property type="entry name" value="Ssirtuin_cat_dom"/>
</dbReference>
<dbReference type="PANTHER" id="PTHR11085">
    <property type="entry name" value="NAD-DEPENDENT PROTEIN DEACYLASE SIRTUIN-5, MITOCHONDRIAL-RELATED"/>
    <property type="match status" value="1"/>
</dbReference>
<dbReference type="GO" id="GO:0005634">
    <property type="term" value="C:nucleus"/>
    <property type="evidence" value="ECO:0007669"/>
    <property type="project" value="TreeGrafter"/>
</dbReference>
<reference evidence="4" key="1">
    <citation type="journal article" date="2014" name="Front. Microbiol.">
        <title>High frequency of phylogenetically diverse reductive dehalogenase-homologous genes in deep subseafloor sedimentary metagenomes.</title>
        <authorList>
            <person name="Kawai M."/>
            <person name="Futagami T."/>
            <person name="Toyoda A."/>
            <person name="Takaki Y."/>
            <person name="Nishi S."/>
            <person name="Hori S."/>
            <person name="Arai W."/>
            <person name="Tsubouchi T."/>
            <person name="Morono Y."/>
            <person name="Uchiyama I."/>
            <person name="Ito T."/>
            <person name="Fujiyama A."/>
            <person name="Inagaki F."/>
            <person name="Takami H."/>
        </authorList>
    </citation>
    <scope>NUCLEOTIDE SEQUENCE</scope>
    <source>
        <strain evidence="4">Expedition CK06-06</strain>
    </source>
</reference>
<dbReference type="InterPro" id="IPR026591">
    <property type="entry name" value="Sirtuin_cat_small_dom_sf"/>
</dbReference>
<dbReference type="SUPFAM" id="SSF52467">
    <property type="entry name" value="DHS-like NAD/FAD-binding domain"/>
    <property type="match status" value="1"/>
</dbReference>
<dbReference type="Pfam" id="PF02146">
    <property type="entry name" value="SIR2"/>
    <property type="match status" value="1"/>
</dbReference>
<dbReference type="EMBL" id="BART01009550">
    <property type="protein sequence ID" value="GAG77842.1"/>
    <property type="molecule type" value="Genomic_DNA"/>
</dbReference>
<dbReference type="Gene3D" id="3.40.50.1220">
    <property type="entry name" value="TPP-binding domain"/>
    <property type="match status" value="1"/>
</dbReference>
<feature type="domain" description="Deacetylase sirtuin-type" evidence="3">
    <location>
        <begin position="1"/>
        <end position="236"/>
    </location>
</feature>
<evidence type="ECO:0000259" key="3">
    <source>
        <dbReference type="PROSITE" id="PS50305"/>
    </source>
</evidence>
<dbReference type="InterPro" id="IPR029035">
    <property type="entry name" value="DHS-like_NAD/FAD-binding_dom"/>
</dbReference>
<dbReference type="NCBIfam" id="NF001753">
    <property type="entry name" value="PRK00481.1-3"/>
    <property type="match status" value="1"/>
</dbReference>
<dbReference type="GO" id="GO:0017136">
    <property type="term" value="F:histone deacetylase activity, NAD-dependent"/>
    <property type="evidence" value="ECO:0007669"/>
    <property type="project" value="TreeGrafter"/>
</dbReference>
<name>X1B970_9ZZZZ</name>
<proteinExistence type="predicted"/>
<evidence type="ECO:0000256" key="1">
    <source>
        <dbReference type="ARBA" id="ARBA00022679"/>
    </source>
</evidence>
<dbReference type="Gene3D" id="3.30.1600.10">
    <property type="entry name" value="SIR2/SIRT2 'Small Domain"/>
    <property type="match status" value="1"/>
</dbReference>
<accession>X1B970</accession>
<sequence>IVVFTGAGISTESGIPDFRSSGGLWSKYDPDVYANYFLFLKNPSPFWTMHHEVVDMLLISKPNPAHYSIFELEKMGKLKAVITQNVDMLHQRAGSGTVNDVPIYELHGAFGELYCLKCNKKYNHDEIKDLLTEKEKIVPYCECGGVIKPTTILFGEQLPSKILSGAINACNNCDCFLMIGSSLLVSPTNQMPYSAKRKGAKIIFINKEDTFMNNIADYFLKGKVGEILPKIISYLK</sequence>
<evidence type="ECO:0000313" key="4">
    <source>
        <dbReference type="EMBL" id="GAG77842.1"/>
    </source>
</evidence>
<feature type="non-terminal residue" evidence="4">
    <location>
        <position position="1"/>
    </location>
</feature>
<dbReference type="InterPro" id="IPR050134">
    <property type="entry name" value="NAD-dep_sirtuin_deacylases"/>
</dbReference>
<gene>
    <name evidence="4" type="ORF">S01H4_21125</name>
</gene>
<dbReference type="PANTHER" id="PTHR11085:SF10">
    <property type="entry name" value="NAD-DEPENDENT PROTEIN DEACYLASE SIRTUIN-5, MITOCHONDRIAL-RELATED"/>
    <property type="match status" value="1"/>
</dbReference>
<protein>
    <recommendedName>
        <fullName evidence="3">Deacetylase sirtuin-type domain-containing protein</fullName>
    </recommendedName>
</protein>
<organism evidence="4">
    <name type="scientific">marine sediment metagenome</name>
    <dbReference type="NCBI Taxonomy" id="412755"/>
    <lineage>
        <taxon>unclassified sequences</taxon>
        <taxon>metagenomes</taxon>
        <taxon>ecological metagenomes</taxon>
    </lineage>
</organism>
<evidence type="ECO:0000256" key="2">
    <source>
        <dbReference type="ARBA" id="ARBA00023027"/>
    </source>
</evidence>
<dbReference type="PROSITE" id="PS50305">
    <property type="entry name" value="SIRTUIN"/>
    <property type="match status" value="1"/>
</dbReference>
<keyword evidence="2" id="KW-0520">NAD</keyword>
<comment type="caution">
    <text evidence="4">The sequence shown here is derived from an EMBL/GenBank/DDBJ whole genome shotgun (WGS) entry which is preliminary data.</text>
</comment>
<keyword evidence="1" id="KW-0808">Transferase</keyword>